<organism evidence="1 2">
    <name type="scientific">Nocardia veterana</name>
    <dbReference type="NCBI Taxonomy" id="132249"/>
    <lineage>
        <taxon>Bacteria</taxon>
        <taxon>Bacillati</taxon>
        <taxon>Actinomycetota</taxon>
        <taxon>Actinomycetes</taxon>
        <taxon>Mycobacteriales</taxon>
        <taxon>Nocardiaceae</taxon>
        <taxon>Nocardia</taxon>
    </lineage>
</organism>
<gene>
    <name evidence="1" type="ORF">HGA07_16490</name>
</gene>
<reference evidence="1 2" key="1">
    <citation type="submission" date="2020-04" db="EMBL/GenBank/DDBJ databases">
        <title>MicrobeNet Type strains.</title>
        <authorList>
            <person name="Nicholson A.C."/>
        </authorList>
    </citation>
    <scope>NUCLEOTIDE SEQUENCE [LARGE SCALE GENOMIC DNA]</scope>
    <source>
        <strain evidence="1 2">DSM 44445</strain>
    </source>
</reference>
<name>A0A7X6LYZ3_9NOCA</name>
<evidence type="ECO:0000313" key="2">
    <source>
        <dbReference type="Proteomes" id="UP000523447"/>
    </source>
</evidence>
<dbReference type="InterPro" id="IPR038765">
    <property type="entry name" value="Papain-like_cys_pep_sf"/>
</dbReference>
<accession>A0A7X6LYZ3</accession>
<dbReference type="EMBL" id="JAAXPE010000016">
    <property type="protein sequence ID" value="NKY87225.1"/>
    <property type="molecule type" value="Genomic_DNA"/>
</dbReference>
<sequence length="280" mass="28668">MSNRNMIAPLLLAMMPVRVWLVVGVVVAVLTLLGGCTVLVLAPVSTQATSAANNLHYQCDGLIGPDPDLGTRAVPTPSETFAPEDLPTENPFAKFTVEPGDSSVSDWMRACAAVITSAPYLQAASTAPSAAYCAALVLSGATVAEGGSDMARLTRWVVYTASVAAVTGRCDPVAVDAVPQPTGRDACDSSTAVVSGRGKGAVVLPMTISEQAICGARVSGAATAGDLVFWDYRKFVPARVGIASGPDRMVAPDPSTGKVVEQPIPTGSDVRIKRVLGGAA</sequence>
<dbReference type="SUPFAM" id="SSF54001">
    <property type="entry name" value="Cysteine proteinases"/>
    <property type="match status" value="1"/>
</dbReference>
<dbReference type="Proteomes" id="UP000523447">
    <property type="component" value="Unassembled WGS sequence"/>
</dbReference>
<keyword evidence="2" id="KW-1185">Reference proteome</keyword>
<protein>
    <submittedName>
        <fullName evidence="1">Uncharacterized protein</fullName>
    </submittedName>
</protein>
<dbReference type="RefSeq" id="WP_040723863.1">
    <property type="nucleotide sequence ID" value="NZ_CAWPHS010000008.1"/>
</dbReference>
<dbReference type="Gene3D" id="3.90.1720.10">
    <property type="entry name" value="endopeptidase domain like (from Nostoc punctiforme)"/>
    <property type="match status" value="1"/>
</dbReference>
<comment type="caution">
    <text evidence="1">The sequence shown here is derived from an EMBL/GenBank/DDBJ whole genome shotgun (WGS) entry which is preliminary data.</text>
</comment>
<dbReference type="AlphaFoldDB" id="A0A7X6LYZ3"/>
<evidence type="ECO:0000313" key="1">
    <source>
        <dbReference type="EMBL" id="NKY87225.1"/>
    </source>
</evidence>
<proteinExistence type="predicted"/>